<proteinExistence type="inferred from homology"/>
<protein>
    <submittedName>
        <fullName evidence="2">Uncharacterized protein</fullName>
    </submittedName>
</protein>
<evidence type="ECO:0000313" key="3">
    <source>
        <dbReference type="Proteomes" id="UP000177622"/>
    </source>
</evidence>
<dbReference type="STRING" id="1835702.A0A1F5LWJ7"/>
<dbReference type="CDD" id="cd00448">
    <property type="entry name" value="YjgF_YER057c_UK114_family"/>
    <property type="match status" value="1"/>
</dbReference>
<comment type="similarity">
    <text evidence="1">Belongs to the RutC family.</text>
</comment>
<name>A0A1F5LWJ7_PENAI</name>
<keyword evidence="3" id="KW-1185">Reference proteome</keyword>
<evidence type="ECO:0000256" key="1">
    <source>
        <dbReference type="ARBA" id="ARBA00010552"/>
    </source>
</evidence>
<reference evidence="2 3" key="1">
    <citation type="journal article" date="2016" name="Sci. Rep.">
        <title>Penicillium arizonense, a new, genome sequenced fungal species, reveals a high chemical diversity in secreted metabolites.</title>
        <authorList>
            <person name="Grijseels S."/>
            <person name="Nielsen J.C."/>
            <person name="Randelovic M."/>
            <person name="Nielsen J."/>
            <person name="Nielsen K.F."/>
            <person name="Workman M."/>
            <person name="Frisvad J.C."/>
        </authorList>
    </citation>
    <scope>NUCLEOTIDE SEQUENCE [LARGE SCALE GENOMIC DNA]</scope>
    <source>
        <strain evidence="2 3">CBS 141311</strain>
    </source>
</reference>
<dbReference type="InterPro" id="IPR019897">
    <property type="entry name" value="RidA_CS"/>
</dbReference>
<dbReference type="GO" id="GO:0005739">
    <property type="term" value="C:mitochondrion"/>
    <property type="evidence" value="ECO:0007669"/>
    <property type="project" value="TreeGrafter"/>
</dbReference>
<accession>A0A1F5LWJ7</accession>
<dbReference type="InterPro" id="IPR035959">
    <property type="entry name" value="RutC-like_sf"/>
</dbReference>
<dbReference type="Pfam" id="PF01042">
    <property type="entry name" value="Ribonuc_L-PSP"/>
    <property type="match status" value="1"/>
</dbReference>
<dbReference type="InterPro" id="IPR006175">
    <property type="entry name" value="YjgF/YER057c/UK114"/>
</dbReference>
<dbReference type="SUPFAM" id="SSF55298">
    <property type="entry name" value="YjgF-like"/>
    <property type="match status" value="1"/>
</dbReference>
<organism evidence="2 3">
    <name type="scientific">Penicillium arizonense</name>
    <dbReference type="NCBI Taxonomy" id="1835702"/>
    <lineage>
        <taxon>Eukaryota</taxon>
        <taxon>Fungi</taxon>
        <taxon>Dikarya</taxon>
        <taxon>Ascomycota</taxon>
        <taxon>Pezizomycotina</taxon>
        <taxon>Eurotiomycetes</taxon>
        <taxon>Eurotiomycetidae</taxon>
        <taxon>Eurotiales</taxon>
        <taxon>Aspergillaceae</taxon>
        <taxon>Penicillium</taxon>
    </lineage>
</organism>
<dbReference type="AlphaFoldDB" id="A0A1F5LWJ7"/>
<comment type="caution">
    <text evidence="2">The sequence shown here is derived from an EMBL/GenBank/DDBJ whole genome shotgun (WGS) entry which is preliminary data.</text>
</comment>
<dbReference type="GeneID" id="34572289"/>
<dbReference type="GO" id="GO:0019239">
    <property type="term" value="F:deaminase activity"/>
    <property type="evidence" value="ECO:0007669"/>
    <property type="project" value="TreeGrafter"/>
</dbReference>
<dbReference type="RefSeq" id="XP_022492956.1">
    <property type="nucleotide sequence ID" value="XM_022627555.1"/>
</dbReference>
<dbReference type="PROSITE" id="PS01094">
    <property type="entry name" value="UPF0076"/>
    <property type="match status" value="1"/>
</dbReference>
<dbReference type="GO" id="GO:0005829">
    <property type="term" value="C:cytosol"/>
    <property type="evidence" value="ECO:0007669"/>
    <property type="project" value="TreeGrafter"/>
</dbReference>
<dbReference type="EMBL" id="LXJU01000002">
    <property type="protein sequence ID" value="OGE57533.1"/>
    <property type="molecule type" value="Genomic_DNA"/>
</dbReference>
<evidence type="ECO:0000313" key="2">
    <source>
        <dbReference type="EMBL" id="OGE57533.1"/>
    </source>
</evidence>
<dbReference type="Proteomes" id="UP000177622">
    <property type="component" value="Unassembled WGS sequence"/>
</dbReference>
<gene>
    <name evidence="2" type="ORF">PENARI_c002G06055</name>
</gene>
<dbReference type="OrthoDB" id="309640at2759"/>
<dbReference type="Gene3D" id="3.30.1330.40">
    <property type="entry name" value="RutC-like"/>
    <property type="match status" value="1"/>
</dbReference>
<dbReference type="PANTHER" id="PTHR11803">
    <property type="entry name" value="2-IMINOBUTANOATE/2-IMINOPROPANOATE DEAMINASE RIDA"/>
    <property type="match status" value="1"/>
</dbReference>
<dbReference type="PANTHER" id="PTHR11803:SF48">
    <property type="entry name" value="2-AMINOMUCONATE DEAMINASE"/>
    <property type="match status" value="1"/>
</dbReference>
<sequence>MSPNGRSFLLDPQKVAGPMRYSHARVVQPSTHHTIYVSGIAAVTPEGVLEGVTENPDGSFTVNVREQTAAVLRRIESIIQGASHGKANLYNIVDATVYILDMKTQYADMNEEWNKIWSDRASAPSRATIGVRELPDPRFAVEIKATAIFEL</sequence>